<dbReference type="PROSITE" id="PS50983">
    <property type="entry name" value="FE_B12_PBP"/>
    <property type="match status" value="1"/>
</dbReference>
<dbReference type="Proteomes" id="UP000037854">
    <property type="component" value="Unassembled WGS sequence"/>
</dbReference>
<feature type="chain" id="PRO_5046895111" evidence="4">
    <location>
        <begin position="20"/>
        <end position="326"/>
    </location>
</feature>
<evidence type="ECO:0000256" key="4">
    <source>
        <dbReference type="SAM" id="SignalP"/>
    </source>
</evidence>
<comment type="caution">
    <text evidence="6">The sequence shown here is derived from an EMBL/GenBank/DDBJ whole genome shotgun (WGS) entry which is preliminary data.</text>
</comment>
<accession>A0ABR5MHQ6</accession>
<evidence type="ECO:0000256" key="2">
    <source>
        <dbReference type="ARBA" id="ARBA00022729"/>
    </source>
</evidence>
<feature type="compositionally biased region" description="Polar residues" evidence="3">
    <location>
        <begin position="31"/>
        <end position="41"/>
    </location>
</feature>
<evidence type="ECO:0000313" key="7">
    <source>
        <dbReference type="Proteomes" id="UP000037854"/>
    </source>
</evidence>
<dbReference type="InterPro" id="IPR050902">
    <property type="entry name" value="ABC_Transporter_SBP"/>
</dbReference>
<dbReference type="PANTHER" id="PTHR30535">
    <property type="entry name" value="VITAMIN B12-BINDING PROTEIN"/>
    <property type="match status" value="1"/>
</dbReference>
<dbReference type="EMBL" id="LGTK01000044">
    <property type="protein sequence ID" value="KPH73529.1"/>
    <property type="molecule type" value="Genomic_DNA"/>
</dbReference>
<dbReference type="RefSeq" id="WP_060668767.1">
    <property type="nucleotide sequence ID" value="NZ_JARTGE010000011.1"/>
</dbReference>
<dbReference type="CDD" id="cd01143">
    <property type="entry name" value="YvrC"/>
    <property type="match status" value="1"/>
</dbReference>
<evidence type="ECO:0000259" key="5">
    <source>
        <dbReference type="PROSITE" id="PS50983"/>
    </source>
</evidence>
<feature type="region of interest" description="Disordered" evidence="3">
    <location>
        <begin position="26"/>
        <end position="47"/>
    </location>
</feature>
<dbReference type="PANTHER" id="PTHR30535:SF34">
    <property type="entry name" value="MOLYBDATE-BINDING PROTEIN MOLA"/>
    <property type="match status" value="1"/>
</dbReference>
<proteinExistence type="inferred from homology"/>
<sequence length="326" mass="35866">MKKLMSLLFLMFFAIGMIAGCGSEEPKDANTDNNAENTEQAEQAGDQAFPVTITDATDQEVTIEKEPEKIVSLIPSNTEIAFALGLGDKVVGVSDNDNYPEEVADIEKIGGMEFNIEKIISLEPDLVLAHASSMGSSEEGFQQLRDSGIPVLVVNDATNFNQVYDTIQMIGQVTGTEEEAETIITDMKNEFDDIQVKAEEVADKKSVIFEISPAPEIYVGGKNTFMDEILATINADNAIEEEGWPKVDEETLLGYNPDVIITTYGEYTEDAIDQVKERKGWEDVTAVKEDQVFDVQTDLVSRPGPRLVEGVKEVAKAVYPEIFSEE</sequence>
<dbReference type="InterPro" id="IPR002491">
    <property type="entry name" value="ABC_transptr_periplasmic_BD"/>
</dbReference>
<feature type="domain" description="Fe/B12 periplasmic-binding" evidence="5">
    <location>
        <begin position="69"/>
        <end position="322"/>
    </location>
</feature>
<organism evidence="6 7">
    <name type="scientific">Oceanobacillus caeni</name>
    <dbReference type="NCBI Taxonomy" id="405946"/>
    <lineage>
        <taxon>Bacteria</taxon>
        <taxon>Bacillati</taxon>
        <taxon>Bacillota</taxon>
        <taxon>Bacilli</taxon>
        <taxon>Bacillales</taxon>
        <taxon>Bacillaceae</taxon>
        <taxon>Oceanobacillus</taxon>
    </lineage>
</organism>
<dbReference type="SUPFAM" id="SSF53807">
    <property type="entry name" value="Helical backbone' metal receptor"/>
    <property type="match status" value="1"/>
</dbReference>
<dbReference type="Pfam" id="PF01497">
    <property type="entry name" value="Peripla_BP_2"/>
    <property type="match status" value="1"/>
</dbReference>
<dbReference type="InterPro" id="IPR054828">
    <property type="entry name" value="Vit_B12_bind_prot"/>
</dbReference>
<gene>
    <name evidence="6" type="ORF">AFL42_12125</name>
</gene>
<reference evidence="6 7" key="1">
    <citation type="submission" date="2015-07" db="EMBL/GenBank/DDBJ databases">
        <title>High-quality draft genome sequence of Oceanobacillus caeni HM6, a bacillus isolated from a human feces.</title>
        <authorList>
            <person name="Kumar J."/>
            <person name="Verma M.K."/>
            <person name="Pandey R."/>
            <person name="Bhambi M."/>
            <person name="Chauhan N."/>
        </authorList>
    </citation>
    <scope>NUCLEOTIDE SEQUENCE [LARGE SCALE GENOMIC DNA]</scope>
    <source>
        <strain evidence="6 7">HM6</strain>
    </source>
</reference>
<evidence type="ECO:0000313" key="6">
    <source>
        <dbReference type="EMBL" id="KPH73529.1"/>
    </source>
</evidence>
<feature type="signal peptide" evidence="4">
    <location>
        <begin position="1"/>
        <end position="19"/>
    </location>
</feature>
<name>A0ABR5MHQ6_9BACI</name>
<dbReference type="Gene3D" id="3.40.50.1980">
    <property type="entry name" value="Nitrogenase molybdenum iron protein domain"/>
    <property type="match status" value="2"/>
</dbReference>
<dbReference type="PROSITE" id="PS51257">
    <property type="entry name" value="PROKAR_LIPOPROTEIN"/>
    <property type="match status" value="1"/>
</dbReference>
<evidence type="ECO:0000256" key="1">
    <source>
        <dbReference type="ARBA" id="ARBA00008814"/>
    </source>
</evidence>
<keyword evidence="7" id="KW-1185">Reference proteome</keyword>
<dbReference type="NCBIfam" id="NF038402">
    <property type="entry name" value="TroA_like"/>
    <property type="match status" value="1"/>
</dbReference>
<evidence type="ECO:0000256" key="3">
    <source>
        <dbReference type="SAM" id="MobiDB-lite"/>
    </source>
</evidence>
<comment type="similarity">
    <text evidence="1">Belongs to the bacterial solute-binding protein 8 family.</text>
</comment>
<protein>
    <submittedName>
        <fullName evidence="6">Iron ABC transporter substrate-binding protein</fullName>
    </submittedName>
</protein>
<keyword evidence="2 4" id="KW-0732">Signal</keyword>